<dbReference type="SUPFAM" id="SSF159941">
    <property type="entry name" value="MM3350-like"/>
    <property type="match status" value="1"/>
</dbReference>
<keyword evidence="3" id="KW-1185">Reference proteome</keyword>
<dbReference type="PANTHER" id="PTHR41878:SF1">
    <property type="entry name" value="TNPR PROTEIN"/>
    <property type="match status" value="1"/>
</dbReference>
<dbReference type="PANTHER" id="PTHR41878">
    <property type="entry name" value="LEXA REPRESSOR-RELATED"/>
    <property type="match status" value="1"/>
</dbReference>
<dbReference type="AlphaFoldDB" id="A0A1M5YJZ7"/>
<sequence>MVAKVVALQGQAMVLRIELRYVQPIIHRTIVVPSRITLPKLHVTIQQAMGWLGGHVHEFVIDDTHYGEPDPDYPEPDLKNEKRVHLDKALGLRRQFDYIYDYGDNWAHRIRLLEVTPFSGPLDSPWYLDGANACPPEDVGGEPGYMEFLQAMSDTDHPDHSQMMQWHGGPFDPTAFNLQEVNERLMQVRI</sequence>
<dbReference type="OrthoDB" id="9816539at2"/>
<dbReference type="Pfam" id="PF07929">
    <property type="entry name" value="PRiA4_ORF3"/>
    <property type="match status" value="1"/>
</dbReference>
<dbReference type="RefSeq" id="WP_073105025.1">
    <property type="nucleotide sequence ID" value="NZ_FQXE01000009.1"/>
</dbReference>
<protein>
    <submittedName>
        <fullName evidence="2">PRiA4b ORF-3-like protein</fullName>
    </submittedName>
</protein>
<dbReference type="InterPro" id="IPR024047">
    <property type="entry name" value="MM3350-like_sf"/>
</dbReference>
<organism evidence="2 3">
    <name type="scientific">Pollutimonas bauzanensis</name>
    <dbReference type="NCBI Taxonomy" id="658167"/>
    <lineage>
        <taxon>Bacteria</taxon>
        <taxon>Pseudomonadati</taxon>
        <taxon>Pseudomonadota</taxon>
        <taxon>Betaproteobacteria</taxon>
        <taxon>Burkholderiales</taxon>
        <taxon>Alcaligenaceae</taxon>
        <taxon>Pollutimonas</taxon>
    </lineage>
</organism>
<name>A0A1M5YJZ7_9BURK</name>
<gene>
    <name evidence="2" type="ORF">SAMN04488135_109172</name>
</gene>
<dbReference type="InterPro" id="IPR012912">
    <property type="entry name" value="Plasmid_pRiA4b_Orf3-like"/>
</dbReference>
<evidence type="ECO:0000313" key="3">
    <source>
        <dbReference type="Proteomes" id="UP000184226"/>
    </source>
</evidence>
<evidence type="ECO:0000259" key="1">
    <source>
        <dbReference type="Pfam" id="PF07929"/>
    </source>
</evidence>
<dbReference type="EMBL" id="FQXE01000009">
    <property type="protein sequence ID" value="SHI12361.1"/>
    <property type="molecule type" value="Genomic_DNA"/>
</dbReference>
<proteinExistence type="predicted"/>
<feature type="domain" description="Plasmid pRiA4b Orf3-like" evidence="1">
    <location>
        <begin position="12"/>
        <end position="179"/>
    </location>
</feature>
<dbReference type="Proteomes" id="UP000184226">
    <property type="component" value="Unassembled WGS sequence"/>
</dbReference>
<evidence type="ECO:0000313" key="2">
    <source>
        <dbReference type="EMBL" id="SHI12361.1"/>
    </source>
</evidence>
<dbReference type="Gene3D" id="3.10.290.30">
    <property type="entry name" value="MM3350-like"/>
    <property type="match status" value="1"/>
</dbReference>
<dbReference type="STRING" id="658167.SAMN04488135_109172"/>
<reference evidence="2 3" key="1">
    <citation type="submission" date="2016-11" db="EMBL/GenBank/DDBJ databases">
        <authorList>
            <person name="Jaros S."/>
            <person name="Januszkiewicz K."/>
            <person name="Wedrychowicz H."/>
        </authorList>
    </citation>
    <scope>NUCLEOTIDE SEQUENCE [LARGE SCALE GENOMIC DNA]</scope>
    <source>
        <strain evidence="2 3">CGMCC 1.10190</strain>
    </source>
</reference>
<accession>A0A1M5YJZ7</accession>